<dbReference type="NCBIfam" id="TIGR03026">
    <property type="entry name" value="NDP-sugDHase"/>
    <property type="match status" value="1"/>
</dbReference>
<sequence>MSKLNNNELKVGVIGLGYVGLPLALHLDRFFCTVGYDINDEKINQLLLGKSPIDDIKDTEICNSKILFTRELCDIKECNIYIIAVPTPIDNFNRPDLSPLESASETVGKVLLPGDVVIYESTVYPGVTEEICIPILEKTSKMKLNDDFGVGYSPERVNPGDAEHPIDKIDKIISSSSKKYLDIIRCVYSSFLDSKIYCAPTIKIAEAAKILENTQRDVNIALVNEFSIICHELQIDIKEVLSAAKTKWNFLDFQPGFVGGHCIGVDPYYMIHKSQQIGISPEVMLVSRKTNNNYPNYIGNKIVKKILELGLDIKK</sequence>
<keyword evidence="6" id="KW-1185">Reference proteome</keyword>
<dbReference type="PATRIC" id="fig|1121865.3.peg.583"/>
<evidence type="ECO:0000259" key="4">
    <source>
        <dbReference type="Pfam" id="PF03721"/>
    </source>
</evidence>
<evidence type="ECO:0000256" key="2">
    <source>
        <dbReference type="PIRNR" id="PIRNR000124"/>
    </source>
</evidence>
<dbReference type="PIRSF" id="PIRSF500136">
    <property type="entry name" value="UDP_ManNAc_DH"/>
    <property type="match status" value="1"/>
</dbReference>
<dbReference type="OrthoDB" id="9803238at2"/>
<dbReference type="GO" id="GO:0051287">
    <property type="term" value="F:NAD binding"/>
    <property type="evidence" value="ECO:0007669"/>
    <property type="project" value="InterPro"/>
</dbReference>
<feature type="domain" description="UDP-glucose/GDP-mannose dehydrogenase N-terminal" evidence="4">
    <location>
        <begin position="10"/>
        <end position="175"/>
    </location>
</feature>
<dbReference type="SUPFAM" id="SSF48179">
    <property type="entry name" value="6-phosphogluconate dehydrogenase C-terminal domain-like"/>
    <property type="match status" value="1"/>
</dbReference>
<feature type="domain" description="UDP-glucose/GDP-mannose dehydrogenase dimerisation" evidence="3">
    <location>
        <begin position="205"/>
        <end position="292"/>
    </location>
</feature>
<dbReference type="PANTHER" id="PTHR43491:SF2">
    <property type="entry name" value="UDP-N-ACETYL-D-MANNOSAMINE DEHYDROGENASE"/>
    <property type="match status" value="1"/>
</dbReference>
<dbReference type="STRING" id="1121865.OMW_00589"/>
<evidence type="ECO:0000313" key="6">
    <source>
        <dbReference type="Proteomes" id="UP000014113"/>
    </source>
</evidence>
<dbReference type="GO" id="GO:0016628">
    <property type="term" value="F:oxidoreductase activity, acting on the CH-CH group of donors, NAD or NADP as acceptor"/>
    <property type="evidence" value="ECO:0007669"/>
    <property type="project" value="InterPro"/>
</dbReference>
<dbReference type="Pfam" id="PF00984">
    <property type="entry name" value="UDPG_MGDP_dh"/>
    <property type="match status" value="1"/>
</dbReference>
<accession>S0KWP2</accession>
<comment type="similarity">
    <text evidence="1 2">Belongs to the UDP-glucose/GDP-mannose dehydrogenase family.</text>
</comment>
<dbReference type="RefSeq" id="WP_016182752.1">
    <property type="nucleotide sequence ID" value="NZ_JXKI01000034.1"/>
</dbReference>
<dbReference type="SUPFAM" id="SSF51735">
    <property type="entry name" value="NAD(P)-binding Rossmann-fold domains"/>
    <property type="match status" value="1"/>
</dbReference>
<dbReference type="InterPro" id="IPR014026">
    <property type="entry name" value="UDP-Glc/GDP-Man_DH_dimer"/>
</dbReference>
<evidence type="ECO:0000313" key="5">
    <source>
        <dbReference type="EMBL" id="EOW84691.1"/>
    </source>
</evidence>
<evidence type="ECO:0000256" key="1">
    <source>
        <dbReference type="ARBA" id="ARBA00006601"/>
    </source>
</evidence>
<dbReference type="InterPro" id="IPR008927">
    <property type="entry name" value="6-PGluconate_DH-like_C_sf"/>
</dbReference>
<dbReference type="InterPro" id="IPR028359">
    <property type="entry name" value="UDP_ManNAc/GlcNAc_DH"/>
</dbReference>
<evidence type="ECO:0008006" key="7">
    <source>
        <dbReference type="Google" id="ProtNLM"/>
    </source>
</evidence>
<dbReference type="Proteomes" id="UP000014113">
    <property type="component" value="Unassembled WGS sequence"/>
</dbReference>
<dbReference type="PIRSF" id="PIRSF000124">
    <property type="entry name" value="UDPglc_GDPman_dh"/>
    <property type="match status" value="1"/>
</dbReference>
<proteinExistence type="inferred from homology"/>
<dbReference type="PANTHER" id="PTHR43491">
    <property type="entry name" value="UDP-N-ACETYL-D-MANNOSAMINE DEHYDROGENASE"/>
    <property type="match status" value="1"/>
</dbReference>
<dbReference type="InterPro" id="IPR017476">
    <property type="entry name" value="UDP-Glc/GDP-Man"/>
</dbReference>
<reference evidence="5 6" key="1">
    <citation type="submission" date="2013-03" db="EMBL/GenBank/DDBJ databases">
        <title>The Genome Sequence of Enterococcus columbae ATCC_51263 (PacBio/Illumina hybrid assembly).</title>
        <authorList>
            <consortium name="The Broad Institute Genomics Platform"/>
            <consortium name="The Broad Institute Genome Sequencing Center for Infectious Disease"/>
            <person name="Earl A."/>
            <person name="Russ C."/>
            <person name="Gilmore M."/>
            <person name="Surin D."/>
            <person name="Walker B."/>
            <person name="Young S."/>
            <person name="Zeng Q."/>
            <person name="Gargeya S."/>
            <person name="Fitzgerald M."/>
            <person name="Haas B."/>
            <person name="Abouelleil A."/>
            <person name="Allen A.W."/>
            <person name="Alvarado L."/>
            <person name="Arachchi H.M."/>
            <person name="Berlin A.M."/>
            <person name="Chapman S.B."/>
            <person name="Gainer-Dewar J."/>
            <person name="Goldberg J."/>
            <person name="Griggs A."/>
            <person name="Gujja S."/>
            <person name="Hansen M."/>
            <person name="Howarth C."/>
            <person name="Imamovic A."/>
            <person name="Ireland A."/>
            <person name="Larimer J."/>
            <person name="McCowan C."/>
            <person name="Murphy C."/>
            <person name="Pearson M."/>
            <person name="Poon T.W."/>
            <person name="Priest M."/>
            <person name="Roberts A."/>
            <person name="Saif S."/>
            <person name="Shea T."/>
            <person name="Sisk P."/>
            <person name="Sykes S."/>
            <person name="Wortman J."/>
            <person name="Nusbaum C."/>
            <person name="Birren B."/>
        </authorList>
    </citation>
    <scope>NUCLEOTIDE SEQUENCE [LARGE SCALE GENOMIC DNA]</scope>
    <source>
        <strain evidence="5 6">ATCC 51263</strain>
    </source>
</reference>
<gene>
    <name evidence="5" type="ORF">I568_01187</name>
</gene>
<dbReference type="GO" id="GO:0000271">
    <property type="term" value="P:polysaccharide biosynthetic process"/>
    <property type="evidence" value="ECO:0007669"/>
    <property type="project" value="InterPro"/>
</dbReference>
<comment type="caution">
    <text evidence="5">The sequence shown here is derived from an EMBL/GenBank/DDBJ whole genome shotgun (WGS) entry which is preliminary data.</text>
</comment>
<dbReference type="InterPro" id="IPR001732">
    <property type="entry name" value="UDP-Glc/GDP-Man_DH_N"/>
</dbReference>
<dbReference type="EMBL" id="ASWJ01000004">
    <property type="protein sequence ID" value="EOW84691.1"/>
    <property type="molecule type" value="Genomic_DNA"/>
</dbReference>
<protein>
    <recommendedName>
        <fullName evidence="7">UDP-glucose 6-dehydrogenase</fullName>
    </recommendedName>
</protein>
<dbReference type="Gene3D" id="3.40.50.720">
    <property type="entry name" value="NAD(P)-binding Rossmann-like Domain"/>
    <property type="match status" value="2"/>
</dbReference>
<dbReference type="AlphaFoldDB" id="S0KWP2"/>
<dbReference type="eggNOG" id="COG0677">
    <property type="taxonomic scope" value="Bacteria"/>
</dbReference>
<evidence type="ECO:0000259" key="3">
    <source>
        <dbReference type="Pfam" id="PF00984"/>
    </source>
</evidence>
<dbReference type="Pfam" id="PF03721">
    <property type="entry name" value="UDPG_MGDP_dh_N"/>
    <property type="match status" value="1"/>
</dbReference>
<dbReference type="GO" id="GO:0016616">
    <property type="term" value="F:oxidoreductase activity, acting on the CH-OH group of donors, NAD or NADP as acceptor"/>
    <property type="evidence" value="ECO:0007669"/>
    <property type="project" value="InterPro"/>
</dbReference>
<dbReference type="InterPro" id="IPR036291">
    <property type="entry name" value="NAD(P)-bd_dom_sf"/>
</dbReference>
<organism evidence="5 6">
    <name type="scientific">Enterococcus columbae DSM 7374 = ATCC 51263</name>
    <dbReference type="NCBI Taxonomy" id="1121865"/>
    <lineage>
        <taxon>Bacteria</taxon>
        <taxon>Bacillati</taxon>
        <taxon>Bacillota</taxon>
        <taxon>Bacilli</taxon>
        <taxon>Lactobacillales</taxon>
        <taxon>Enterococcaceae</taxon>
        <taxon>Enterococcus</taxon>
    </lineage>
</organism>
<name>S0KWP2_9ENTE</name>